<organism evidence="2">
    <name type="scientific">marine sediment metagenome</name>
    <dbReference type="NCBI Taxonomy" id="412755"/>
    <lineage>
        <taxon>unclassified sequences</taxon>
        <taxon>metagenomes</taxon>
        <taxon>ecological metagenomes</taxon>
    </lineage>
</organism>
<feature type="region of interest" description="Disordered" evidence="1">
    <location>
        <begin position="88"/>
        <end position="118"/>
    </location>
</feature>
<evidence type="ECO:0000256" key="1">
    <source>
        <dbReference type="SAM" id="MobiDB-lite"/>
    </source>
</evidence>
<reference evidence="2" key="1">
    <citation type="journal article" date="2014" name="Front. Microbiol.">
        <title>High frequency of phylogenetically diverse reductive dehalogenase-homologous genes in deep subseafloor sedimentary metagenomes.</title>
        <authorList>
            <person name="Kawai M."/>
            <person name="Futagami T."/>
            <person name="Toyoda A."/>
            <person name="Takaki Y."/>
            <person name="Nishi S."/>
            <person name="Hori S."/>
            <person name="Arai W."/>
            <person name="Tsubouchi T."/>
            <person name="Morono Y."/>
            <person name="Uchiyama I."/>
            <person name="Ito T."/>
            <person name="Fujiyama A."/>
            <person name="Inagaki F."/>
            <person name="Takami H."/>
        </authorList>
    </citation>
    <scope>NUCLEOTIDE SEQUENCE</scope>
    <source>
        <strain evidence="2">Expedition CK06-06</strain>
    </source>
</reference>
<dbReference type="AlphaFoldDB" id="X0VAQ9"/>
<gene>
    <name evidence="2" type="ORF">S01H1_52292</name>
</gene>
<accession>X0VAQ9</accession>
<feature type="compositionally biased region" description="Polar residues" evidence="1">
    <location>
        <begin position="88"/>
        <end position="104"/>
    </location>
</feature>
<name>X0VAQ9_9ZZZZ</name>
<proteinExistence type="predicted"/>
<evidence type="ECO:0000313" key="2">
    <source>
        <dbReference type="EMBL" id="GAG15350.1"/>
    </source>
</evidence>
<dbReference type="EMBL" id="BARS01033795">
    <property type="protein sequence ID" value="GAG15350.1"/>
    <property type="molecule type" value="Genomic_DNA"/>
</dbReference>
<protein>
    <submittedName>
        <fullName evidence="2">Uncharacterized protein</fullName>
    </submittedName>
</protein>
<sequence length="118" mass="12811">MRWLALPETNKAAPRLIHSWTPPLIHSWAPPSIHSWTPPLTHSWAPPLTHSWAPPSIHSWAPPWNQLPAIFATCLILVCFALANTAAQVPTSDPGSAPPDSSVTAFYLDPISGHSDEG</sequence>
<comment type="caution">
    <text evidence="2">The sequence shown here is derived from an EMBL/GenBank/DDBJ whole genome shotgun (WGS) entry which is preliminary data.</text>
</comment>
<feature type="non-terminal residue" evidence="2">
    <location>
        <position position="118"/>
    </location>
</feature>